<dbReference type="RefSeq" id="XP_001269224.1">
    <property type="nucleotide sequence ID" value="XM_001269223.1"/>
</dbReference>
<dbReference type="SUPFAM" id="SSF52540">
    <property type="entry name" value="P-loop containing nucleoside triphosphate hydrolases"/>
    <property type="match status" value="2"/>
</dbReference>
<dbReference type="OMA" id="CWQMIIT"/>
<comment type="similarity">
    <text evidence="2">Belongs to the ABC transporter superfamily. ABCC family. Conjugate transporter (TC 3.A.1.208) subfamily.</text>
</comment>
<sequence length="1472" mass="162019">MTAASPSLSCQQVDNTLQVPALSCRGGFDFSLLFEELILGILPLGIVLVLALFRLWHLFRRQRKVVASCLLWTKIIAWLALGIVQLVLTVYWARPSASRTRASIAANAVTTAGISILCLLSYAEHIHSVTPSFLLNVYLFITLLFDAAKARTLWLRINGGVDLPLAILTSVTVGIKCLLFVLEAIEKRHILRKEYAGYPPEATAGIFNRAFFVWLNPLFHHGFSRLLAVEDLFELDKQLSSKRLHNALETRWNKVPRKGSNSLLFLCFRAFKWPLLSAVPPRACLAALNFCQPLLLRRSLLFSTQPVTSHTNSIGYGLIGAYILVYTGMGVMMGQYQHLTYRAITMVRGAIVSMIYNKASRLSVKDADPAASLTLMSADVERIVQGWQTIHDIWGNAAEIALAIYLLETQLGVACAVPVGVAVVALFGCMIALAFVMARQALWLEAIERRISSTASMLGSMKGVKMLGLKSSIMASVHGLRLDELSISKKFRKLLVWNMALAWTTRIFAPIFALGAFIGISHARGQDSAFNMSTAYTSLSLFALLSDPLLNLVMALMTFIGSVGSFRRVQDFLEKEDHVDYRQRAPDASYDSIEPKPLMLVDDSDVMTSESASDRTPKRALSSSYHDALIVQNASFGWDIEQEPLLKDLTITVPRGSFTMIVGPSGCGKSTLLKAILGEVPCVNGTLDLSSDSVAFCDQTPWHMNASIRESITAMSSFDKEWYASVVRACALVPDFEQLPRGDETVIGSKGIALSGGQSQRIAIARAVYARRSIVILDDAFSGLDAATEDYIFHSLVGIYGFLRALGCTIIVAASSAKRLPYADHIVALDKTGHISEQGSFKALDLAGGYVSSFALGSPDWKTKVDKPPVEEKPQTKIKSEGKTEVIKTDPRRQCGDLSIYLYYIQSIGWFPTAVFLVSISAFVFCISFPSIWVKWWAGANEVDPNGRTGYYLGIYAMLGAVGMFALIVGCWEMVINMVPKSGESFHRRLLTTVLSAPMSFFAATDSGSILNRFSQDLQLIDMELPVAAINTFATLMLCLAQMILMGIASKYAAISFPMVLLVVYSIQKVYLRTSRQLRFLDIEAKAPLYSHFSDSLNGLVTLRAFGWQQSLEEKNRELLDYSQRPFYLLYAIQRWLTLTLDMVVAGIAVILIVLVVTLRGTISAGDVGVALLNVILFSQSIKLLITFWTNLETHIGSIVRVRSFTENVSSEDSPSEKDEVPSNWPWGGDIEFKSVSAEYRPGEPVLREVSLSIKAGEKVGICGRTGSGKTSLIMSIFRMVELSGGSILIDDIDITRIPRQEIRSRINGVAQSPLLIKGTVRHNINPTASSSEKAIVEALKAVGLYAKVQEKGGLDIDIDEVFLSHGQQQLFCLARAILRPGKVLVLDEATSNVDSKTDEIMQRVIREKFGSHTILSVAHKLETILDFDKVVVLDAGRVVECGNPYSLLADEKTYFSRLYASAMVEEGGDST</sequence>
<dbReference type="PANTHER" id="PTHR24223">
    <property type="entry name" value="ATP-BINDING CASSETTE SUB-FAMILY C"/>
    <property type="match status" value="1"/>
</dbReference>
<organism evidence="14 15">
    <name type="scientific">Aspergillus clavatus (strain ATCC 1007 / CBS 513.65 / DSM 816 / NCTC 3887 / NRRL 1 / QM 1276 / 107)</name>
    <dbReference type="NCBI Taxonomy" id="344612"/>
    <lineage>
        <taxon>Eukaryota</taxon>
        <taxon>Fungi</taxon>
        <taxon>Dikarya</taxon>
        <taxon>Ascomycota</taxon>
        <taxon>Pezizomycotina</taxon>
        <taxon>Eurotiomycetes</taxon>
        <taxon>Eurotiomycetidae</taxon>
        <taxon>Eurotiales</taxon>
        <taxon>Aspergillaceae</taxon>
        <taxon>Aspergillus</taxon>
        <taxon>Aspergillus subgen. Fumigati</taxon>
    </lineage>
</organism>
<dbReference type="Proteomes" id="UP000006701">
    <property type="component" value="Unassembled WGS sequence"/>
</dbReference>
<feature type="domain" description="ABC transmembrane type-1" evidence="13">
    <location>
        <begin position="283"/>
        <end position="561"/>
    </location>
</feature>
<dbReference type="Pfam" id="PF00005">
    <property type="entry name" value="ABC_tran"/>
    <property type="match status" value="2"/>
</dbReference>
<dbReference type="OrthoDB" id="6500128at2759"/>
<dbReference type="FunFam" id="3.40.50.300:FF:001854">
    <property type="entry name" value="ABC multidrug transporter (Eurofung)"/>
    <property type="match status" value="1"/>
</dbReference>
<feature type="domain" description="ABC transmembrane type-1" evidence="13">
    <location>
        <begin position="914"/>
        <end position="1194"/>
    </location>
</feature>
<dbReference type="Pfam" id="PF00664">
    <property type="entry name" value="ABC_membrane"/>
    <property type="match status" value="1"/>
</dbReference>
<evidence type="ECO:0000256" key="9">
    <source>
        <dbReference type="ARBA" id="ARBA00023136"/>
    </source>
</evidence>
<feature type="transmembrane region" description="Helical" evidence="11">
    <location>
        <begin position="71"/>
        <end position="92"/>
    </location>
</feature>
<dbReference type="PROSITE" id="PS00211">
    <property type="entry name" value="ABC_TRANSPORTER_1"/>
    <property type="match status" value="2"/>
</dbReference>
<dbReference type="GO" id="GO:0005524">
    <property type="term" value="F:ATP binding"/>
    <property type="evidence" value="ECO:0007669"/>
    <property type="project" value="UniProtKB-KW"/>
</dbReference>
<dbReference type="InterPro" id="IPR003439">
    <property type="entry name" value="ABC_transporter-like_ATP-bd"/>
</dbReference>
<dbReference type="CDD" id="cd18580">
    <property type="entry name" value="ABC_6TM_ABCC_D2"/>
    <property type="match status" value="1"/>
</dbReference>
<dbReference type="FunFam" id="1.20.1560.10:FF:000055">
    <property type="entry name" value="ABC multidrug transporter (Eurofung)"/>
    <property type="match status" value="1"/>
</dbReference>
<evidence type="ECO:0000313" key="14">
    <source>
        <dbReference type="EMBL" id="EAW07798.1"/>
    </source>
</evidence>
<keyword evidence="7" id="KW-0067">ATP-binding</keyword>
<evidence type="ECO:0000256" key="2">
    <source>
        <dbReference type="ARBA" id="ARBA00009726"/>
    </source>
</evidence>
<evidence type="ECO:0000256" key="11">
    <source>
        <dbReference type="SAM" id="Phobius"/>
    </source>
</evidence>
<evidence type="ECO:0000256" key="3">
    <source>
        <dbReference type="ARBA" id="ARBA00022448"/>
    </source>
</evidence>
<evidence type="ECO:0000256" key="5">
    <source>
        <dbReference type="ARBA" id="ARBA00022692"/>
    </source>
</evidence>
<dbReference type="Pfam" id="PF24357">
    <property type="entry name" value="TMD0_ABC"/>
    <property type="match status" value="1"/>
</dbReference>
<evidence type="ECO:0000256" key="4">
    <source>
        <dbReference type="ARBA" id="ARBA00022475"/>
    </source>
</evidence>
<dbReference type="KEGG" id="act:ACLA_025150"/>
<dbReference type="InterPro" id="IPR027417">
    <property type="entry name" value="P-loop_NTPase"/>
</dbReference>
<feature type="transmembrane region" description="Helical" evidence="11">
    <location>
        <begin position="163"/>
        <end position="185"/>
    </location>
</feature>
<dbReference type="InterPro" id="IPR050173">
    <property type="entry name" value="ABC_transporter_C-like"/>
</dbReference>
<dbReference type="CDD" id="cd03244">
    <property type="entry name" value="ABCC_MRP_domain2"/>
    <property type="match status" value="1"/>
</dbReference>
<evidence type="ECO:0000313" key="15">
    <source>
        <dbReference type="Proteomes" id="UP000006701"/>
    </source>
</evidence>
<dbReference type="GeneID" id="4701529"/>
<feature type="transmembrane region" description="Helical" evidence="11">
    <location>
        <begin position="540"/>
        <end position="560"/>
    </location>
</feature>
<evidence type="ECO:0000256" key="7">
    <source>
        <dbReference type="ARBA" id="ARBA00022840"/>
    </source>
</evidence>
<dbReference type="InterPro" id="IPR056227">
    <property type="entry name" value="TMD0_ABC"/>
</dbReference>
<dbReference type="CDD" id="cd03250">
    <property type="entry name" value="ABCC_MRP_domain1"/>
    <property type="match status" value="1"/>
</dbReference>
<keyword evidence="3" id="KW-0813">Transport</keyword>
<gene>
    <name evidence="14" type="ORF">ACLA_025150</name>
</gene>
<keyword evidence="8 11" id="KW-1133">Transmembrane helix</keyword>
<dbReference type="eggNOG" id="KOG0054">
    <property type="taxonomic scope" value="Eukaryota"/>
</dbReference>
<dbReference type="Gene3D" id="3.40.50.300">
    <property type="entry name" value="P-loop containing nucleotide triphosphate hydrolases"/>
    <property type="match status" value="2"/>
</dbReference>
<dbReference type="GO" id="GO:0005886">
    <property type="term" value="C:plasma membrane"/>
    <property type="evidence" value="ECO:0007669"/>
    <property type="project" value="UniProtKB-SubCell"/>
</dbReference>
<dbReference type="InterPro" id="IPR036640">
    <property type="entry name" value="ABC1_TM_sf"/>
</dbReference>
<dbReference type="GO" id="GO:0140359">
    <property type="term" value="F:ABC-type transporter activity"/>
    <property type="evidence" value="ECO:0007669"/>
    <property type="project" value="InterPro"/>
</dbReference>
<comment type="subcellular location">
    <subcellularLocation>
        <location evidence="1">Cell membrane</location>
        <topology evidence="1">Multi-pass membrane protein</topology>
    </subcellularLocation>
</comment>
<evidence type="ECO:0000259" key="12">
    <source>
        <dbReference type="PROSITE" id="PS50893"/>
    </source>
</evidence>
<evidence type="ECO:0000256" key="1">
    <source>
        <dbReference type="ARBA" id="ARBA00004651"/>
    </source>
</evidence>
<feature type="transmembrane region" description="Helical" evidence="11">
    <location>
        <begin position="953"/>
        <end position="976"/>
    </location>
</feature>
<keyword evidence="15" id="KW-1185">Reference proteome</keyword>
<dbReference type="PROSITE" id="PS50893">
    <property type="entry name" value="ABC_TRANSPORTER_2"/>
    <property type="match status" value="2"/>
</dbReference>
<dbReference type="STRING" id="344612.A1CQ77"/>
<keyword evidence="5 11" id="KW-0812">Transmembrane</keyword>
<dbReference type="HOGENOM" id="CLU_000604_27_5_1"/>
<reference evidence="14 15" key="1">
    <citation type="journal article" date="2008" name="PLoS Genet.">
        <title>Genomic islands in the pathogenic filamentous fungus Aspergillus fumigatus.</title>
        <authorList>
            <person name="Fedorova N.D."/>
            <person name="Khaldi N."/>
            <person name="Joardar V.S."/>
            <person name="Maiti R."/>
            <person name="Amedeo P."/>
            <person name="Anderson M.J."/>
            <person name="Crabtree J."/>
            <person name="Silva J.C."/>
            <person name="Badger J.H."/>
            <person name="Albarraq A."/>
            <person name="Angiuoli S."/>
            <person name="Bussey H."/>
            <person name="Bowyer P."/>
            <person name="Cotty P.J."/>
            <person name="Dyer P.S."/>
            <person name="Egan A."/>
            <person name="Galens K."/>
            <person name="Fraser-Liggett C.M."/>
            <person name="Haas B.J."/>
            <person name="Inman J.M."/>
            <person name="Kent R."/>
            <person name="Lemieux S."/>
            <person name="Malavazi I."/>
            <person name="Orvis J."/>
            <person name="Roemer T."/>
            <person name="Ronning C.M."/>
            <person name="Sundaram J.P."/>
            <person name="Sutton G."/>
            <person name="Turner G."/>
            <person name="Venter J.C."/>
            <person name="White O.R."/>
            <person name="Whitty B.R."/>
            <person name="Youngman P."/>
            <person name="Wolfe K.H."/>
            <person name="Goldman G.H."/>
            <person name="Wortman J.R."/>
            <person name="Jiang B."/>
            <person name="Denning D.W."/>
            <person name="Nierman W.C."/>
        </authorList>
    </citation>
    <scope>NUCLEOTIDE SEQUENCE [LARGE SCALE GENOMIC DNA]</scope>
    <source>
        <strain evidence="15">ATCC 1007 / CBS 513.65 / DSM 816 / NCTC 3887 / NRRL 1</strain>
    </source>
</reference>
<feature type="transmembrane region" description="Helical" evidence="11">
    <location>
        <begin position="1025"/>
        <end position="1045"/>
    </location>
</feature>
<dbReference type="Gene3D" id="1.20.1560.10">
    <property type="entry name" value="ABC transporter type 1, transmembrane domain"/>
    <property type="match status" value="2"/>
</dbReference>
<dbReference type="FunFam" id="3.40.50.300:FF:000838">
    <property type="entry name" value="ABC multidrug transporter (Eurofung)"/>
    <property type="match status" value="1"/>
</dbReference>
<accession>A1CQ77</accession>
<proteinExistence type="inferred from homology"/>
<feature type="transmembrane region" description="Helical" evidence="11">
    <location>
        <begin position="104"/>
        <end position="123"/>
    </location>
</feature>
<keyword evidence="6" id="KW-0547">Nucleotide-binding</keyword>
<keyword evidence="10" id="KW-0325">Glycoprotein</keyword>
<feature type="transmembrane region" description="Helical" evidence="11">
    <location>
        <begin position="37"/>
        <end position="59"/>
    </location>
</feature>
<keyword evidence="9 11" id="KW-0472">Membrane</keyword>
<feature type="transmembrane region" description="Helical" evidence="11">
    <location>
        <begin position="1052"/>
        <end position="1071"/>
    </location>
</feature>
<evidence type="ECO:0000256" key="8">
    <source>
        <dbReference type="ARBA" id="ARBA00022989"/>
    </source>
</evidence>
<feature type="transmembrane region" description="Helical" evidence="11">
    <location>
        <begin position="495"/>
        <end position="520"/>
    </location>
</feature>
<feature type="transmembrane region" description="Helical" evidence="11">
    <location>
        <begin position="1136"/>
        <end position="1159"/>
    </location>
</feature>
<dbReference type="InterPro" id="IPR003593">
    <property type="entry name" value="AAA+_ATPase"/>
</dbReference>
<dbReference type="SMART" id="SM00382">
    <property type="entry name" value="AAA"/>
    <property type="match status" value="2"/>
</dbReference>
<feature type="transmembrane region" description="Helical" evidence="11">
    <location>
        <begin position="988"/>
        <end position="1005"/>
    </location>
</feature>
<evidence type="ECO:0000259" key="13">
    <source>
        <dbReference type="PROSITE" id="PS50929"/>
    </source>
</evidence>
<feature type="domain" description="ABC transporter" evidence="12">
    <location>
        <begin position="629"/>
        <end position="856"/>
    </location>
</feature>
<evidence type="ECO:0000256" key="6">
    <source>
        <dbReference type="ARBA" id="ARBA00022741"/>
    </source>
</evidence>
<keyword evidence="4" id="KW-1003">Cell membrane</keyword>
<name>A1CQ77_ASPCL</name>
<feature type="transmembrane region" description="Helical" evidence="11">
    <location>
        <begin position="908"/>
        <end position="933"/>
    </location>
</feature>
<dbReference type="EMBL" id="DS027059">
    <property type="protein sequence ID" value="EAW07798.1"/>
    <property type="molecule type" value="Genomic_DNA"/>
</dbReference>
<evidence type="ECO:0000256" key="10">
    <source>
        <dbReference type="ARBA" id="ARBA00023180"/>
    </source>
</evidence>
<protein>
    <submittedName>
        <fullName evidence="14">ABC multidrug transporter, putative</fullName>
    </submittedName>
</protein>
<dbReference type="InterPro" id="IPR017871">
    <property type="entry name" value="ABC_transporter-like_CS"/>
</dbReference>
<feature type="domain" description="ABC transporter" evidence="12">
    <location>
        <begin position="1231"/>
        <end position="1461"/>
    </location>
</feature>
<dbReference type="VEuPathDB" id="FungiDB:ACLA_025150"/>
<dbReference type="PANTHER" id="PTHR24223:SF269">
    <property type="entry name" value="ABC MULTIDRUG TRANSPORTER (EUROFUNG)-RELATED"/>
    <property type="match status" value="1"/>
</dbReference>
<feature type="transmembrane region" description="Helical" evidence="11">
    <location>
        <begin position="411"/>
        <end position="436"/>
    </location>
</feature>
<feature type="transmembrane region" description="Helical" evidence="11">
    <location>
        <begin position="135"/>
        <end position="157"/>
    </location>
</feature>
<dbReference type="InterPro" id="IPR044726">
    <property type="entry name" value="ABCC_6TM_D2"/>
</dbReference>
<dbReference type="InterPro" id="IPR011527">
    <property type="entry name" value="ABC1_TM_dom"/>
</dbReference>
<dbReference type="FunFam" id="1.20.1560.10:FF:000066">
    <property type="entry name" value="ABC multidrug transporter (Eurofung)"/>
    <property type="match status" value="1"/>
</dbReference>
<dbReference type="SUPFAM" id="SSF90123">
    <property type="entry name" value="ABC transporter transmembrane region"/>
    <property type="match status" value="2"/>
</dbReference>
<dbReference type="GO" id="GO:0016887">
    <property type="term" value="F:ATP hydrolysis activity"/>
    <property type="evidence" value="ECO:0007669"/>
    <property type="project" value="InterPro"/>
</dbReference>
<dbReference type="PROSITE" id="PS50929">
    <property type="entry name" value="ABC_TM1F"/>
    <property type="match status" value="2"/>
</dbReference>